<evidence type="ECO:0000259" key="2">
    <source>
        <dbReference type="Pfam" id="PF08327"/>
    </source>
</evidence>
<dbReference type="AlphaFoldDB" id="A0AA41XSG7"/>
<dbReference type="Proteomes" id="UP000192319">
    <property type="component" value="Unassembled WGS sequence"/>
</dbReference>
<reference evidence="3" key="2">
    <citation type="submission" date="2020-07" db="EMBL/GenBank/DDBJ databases">
        <authorList>
            <person name="Pettersson B.M.F."/>
            <person name="Behra P.R.K."/>
            <person name="Ramesh M."/>
            <person name="Das S."/>
            <person name="Dasgupta S."/>
            <person name="Kirsebom L.A."/>
        </authorList>
    </citation>
    <scope>NUCLEOTIDE SEQUENCE</scope>
    <source>
        <strain evidence="3">CCUG 55640</strain>
    </source>
</reference>
<keyword evidence="5" id="KW-1185">Reference proteome</keyword>
<evidence type="ECO:0000313" key="3">
    <source>
        <dbReference type="EMBL" id="MCV7381365.1"/>
    </source>
</evidence>
<evidence type="ECO:0000256" key="1">
    <source>
        <dbReference type="ARBA" id="ARBA00006817"/>
    </source>
</evidence>
<dbReference type="Pfam" id="PF08327">
    <property type="entry name" value="AHSA1"/>
    <property type="match status" value="1"/>
</dbReference>
<dbReference type="InterPro" id="IPR013538">
    <property type="entry name" value="ASHA1/2-like_C"/>
</dbReference>
<protein>
    <submittedName>
        <fullName evidence="4">Polyketide cyclase</fullName>
    </submittedName>
    <submittedName>
        <fullName evidence="3">SRPBCC domain-containing protein</fullName>
    </submittedName>
</protein>
<organism evidence="3 6">
    <name type="scientific">Mycobacterium alsense</name>
    <dbReference type="NCBI Taxonomy" id="324058"/>
    <lineage>
        <taxon>Bacteria</taxon>
        <taxon>Bacillati</taxon>
        <taxon>Actinomycetota</taxon>
        <taxon>Actinomycetes</taxon>
        <taxon>Mycobacteriales</taxon>
        <taxon>Mycobacteriaceae</taxon>
        <taxon>Mycobacterium</taxon>
    </lineage>
</organism>
<dbReference type="Gene3D" id="3.30.530.20">
    <property type="match status" value="1"/>
</dbReference>
<reference evidence="4 5" key="1">
    <citation type="submission" date="2017-02" db="EMBL/GenBank/DDBJ databases">
        <title>The new phylogeny of genus Mycobacterium.</title>
        <authorList>
            <person name="Tortoli E."/>
            <person name="Trovato A."/>
            <person name="Cirillo D.M."/>
        </authorList>
    </citation>
    <scope>NUCLEOTIDE SEQUENCE [LARGE SCALE GENOMIC DNA]</scope>
    <source>
        <strain evidence="4 5">DSM 45230</strain>
    </source>
</reference>
<comment type="caution">
    <text evidence="3">The sequence shown here is derived from an EMBL/GenBank/DDBJ whole genome shotgun (WGS) entry which is preliminary data.</text>
</comment>
<evidence type="ECO:0000313" key="5">
    <source>
        <dbReference type="Proteomes" id="UP000192319"/>
    </source>
</evidence>
<dbReference type="SUPFAM" id="SSF55961">
    <property type="entry name" value="Bet v1-like"/>
    <property type="match status" value="1"/>
</dbReference>
<reference evidence="3" key="3">
    <citation type="journal article" date="2022" name="BMC Genomics">
        <title>Comparative genome analysis of mycobacteria focusing on tRNA and non-coding RNA.</title>
        <authorList>
            <person name="Behra P.R.K."/>
            <person name="Pettersson B.M.F."/>
            <person name="Ramesh M."/>
            <person name="Das S."/>
            <person name="Dasgupta S."/>
            <person name="Kirsebom L.A."/>
        </authorList>
    </citation>
    <scope>NUCLEOTIDE SEQUENCE</scope>
    <source>
        <strain evidence="3">CCUG 55640</strain>
    </source>
</reference>
<dbReference type="EMBL" id="MVHD01000016">
    <property type="protein sequence ID" value="OQZ90616.1"/>
    <property type="molecule type" value="Genomic_DNA"/>
</dbReference>
<dbReference type="EMBL" id="JACKVH010000017">
    <property type="protein sequence ID" value="MCV7381365.1"/>
    <property type="molecule type" value="Genomic_DNA"/>
</dbReference>
<evidence type="ECO:0000313" key="4">
    <source>
        <dbReference type="EMBL" id="OQZ90616.1"/>
    </source>
</evidence>
<proteinExistence type="inferred from homology"/>
<comment type="similarity">
    <text evidence="1">Belongs to the AHA1 family.</text>
</comment>
<name>A0AA41XSG7_9MYCO</name>
<dbReference type="Proteomes" id="UP001141650">
    <property type="component" value="Unassembled WGS sequence"/>
</dbReference>
<evidence type="ECO:0000313" key="6">
    <source>
        <dbReference type="Proteomes" id="UP001141650"/>
    </source>
</evidence>
<dbReference type="CDD" id="cd07814">
    <property type="entry name" value="SRPBCC_CalC_Aha1-like"/>
    <property type="match status" value="1"/>
</dbReference>
<gene>
    <name evidence="4" type="ORF">BST11_11715</name>
    <name evidence="3" type="ORF">H7K38_22300</name>
</gene>
<dbReference type="InterPro" id="IPR023393">
    <property type="entry name" value="START-like_dom_sf"/>
</dbReference>
<accession>A0AA41XSG7</accession>
<sequence length="149" mass="16809">MTGQSLATIRVDQFVAAPPAKVWRLLTEPALLREWWAEGDVAAVVGHQFTLDMPGYGKQPCKVLEVDPPHRFVYTFTAAWTLTWRLEPEGKGTRVFLEHSGFDLSDTRMAAAFDRMGPGWRDVVLPRLARTAGPDQGERDARSRHHQAR</sequence>
<feature type="domain" description="Activator of Hsp90 ATPase homologue 1/2-like C-terminal" evidence="2">
    <location>
        <begin position="16"/>
        <end position="130"/>
    </location>
</feature>
<dbReference type="RefSeq" id="WP_083138135.1">
    <property type="nucleotide sequence ID" value="NZ_JACKVH010000017.1"/>
</dbReference>